<keyword evidence="3 6" id="KW-0547">Nucleotide-binding</keyword>
<comment type="catalytic activity">
    <reaction evidence="6 7">
        <text>[phosphate](n) + ATP = [phosphate](n+1) + ADP</text>
        <dbReference type="Rhea" id="RHEA:19573"/>
        <dbReference type="Rhea" id="RHEA-COMP:9859"/>
        <dbReference type="Rhea" id="RHEA-COMP:14280"/>
        <dbReference type="ChEBI" id="CHEBI:16838"/>
        <dbReference type="ChEBI" id="CHEBI:30616"/>
        <dbReference type="ChEBI" id="CHEBI:456216"/>
        <dbReference type="EC" id="2.7.4.1"/>
    </reaction>
</comment>
<evidence type="ECO:0000256" key="7">
    <source>
        <dbReference type="RuleBase" id="RU003800"/>
    </source>
</evidence>
<evidence type="ECO:0000256" key="6">
    <source>
        <dbReference type="HAMAP-Rule" id="MF_00347"/>
    </source>
</evidence>
<dbReference type="NCBIfam" id="NF003921">
    <property type="entry name" value="PRK05443.2-2"/>
    <property type="match status" value="1"/>
</dbReference>
<keyword evidence="5 6" id="KW-0067">ATP-binding</keyword>
<dbReference type="InterPro" id="IPR036832">
    <property type="entry name" value="PPK_N_dom_sf"/>
</dbReference>
<evidence type="ECO:0000256" key="4">
    <source>
        <dbReference type="ARBA" id="ARBA00022777"/>
    </source>
</evidence>
<dbReference type="RefSeq" id="WP_266150359.1">
    <property type="nucleotide sequence ID" value="NZ_CP064028.1"/>
</dbReference>
<dbReference type="InterPro" id="IPR041108">
    <property type="entry name" value="PP_kinase_C_1"/>
</dbReference>
<evidence type="ECO:0000259" key="11">
    <source>
        <dbReference type="Pfam" id="PF17941"/>
    </source>
</evidence>
<feature type="binding site" evidence="6">
    <location>
        <position position="605"/>
    </location>
    <ligand>
        <name>ATP</name>
        <dbReference type="ChEBI" id="CHEBI:30616"/>
    </ligand>
</feature>
<dbReference type="SUPFAM" id="SSF56024">
    <property type="entry name" value="Phospholipase D/nuclease"/>
    <property type="match status" value="2"/>
</dbReference>
<reference evidence="13" key="1">
    <citation type="journal article" date="2019" name="Int. J. Syst. Evol. Microbiol.">
        <title>The Global Catalogue of Microorganisms (GCM) 10K type strain sequencing project: providing services to taxonomists for standard genome sequencing and annotation.</title>
        <authorList>
            <consortium name="The Broad Institute Genomics Platform"/>
            <consortium name="The Broad Institute Genome Sequencing Center for Infectious Disease"/>
            <person name="Wu L."/>
            <person name="Ma J."/>
        </authorList>
    </citation>
    <scope>NUCLEOTIDE SEQUENCE [LARGE SCALE GENOMIC DNA]</scope>
    <source>
        <strain evidence="13">CCM 4481</strain>
    </source>
</reference>
<dbReference type="InterPro" id="IPR025198">
    <property type="entry name" value="PPK_N_dom"/>
</dbReference>
<dbReference type="GO" id="GO:0008976">
    <property type="term" value="F:polyphosphate kinase activity"/>
    <property type="evidence" value="ECO:0007669"/>
    <property type="project" value="UniProtKB-EC"/>
</dbReference>
<proteinExistence type="inferred from homology"/>
<comment type="PTM">
    <text evidence="6 7">An intermediate of this reaction is the autophosphorylated ppk in which a phosphate is covalently linked to a histidine residue through a N-P bond.</text>
</comment>
<dbReference type="Pfam" id="PF17941">
    <property type="entry name" value="PP_kinase_C_1"/>
    <property type="match status" value="1"/>
</dbReference>
<feature type="domain" description="Polyphosphate kinase C-terminal" evidence="10">
    <location>
        <begin position="516"/>
        <end position="688"/>
    </location>
</feature>
<dbReference type="CDD" id="cd09168">
    <property type="entry name" value="PLDc_PaPPK1_C2_like"/>
    <property type="match status" value="1"/>
</dbReference>
<dbReference type="PANTHER" id="PTHR30218">
    <property type="entry name" value="POLYPHOSPHATE KINASE"/>
    <property type="match status" value="1"/>
</dbReference>
<evidence type="ECO:0000313" key="12">
    <source>
        <dbReference type="EMBL" id="MFC4527678.1"/>
    </source>
</evidence>
<feature type="binding site" evidence="6">
    <location>
        <position position="418"/>
    </location>
    <ligand>
        <name>Mg(2+)</name>
        <dbReference type="ChEBI" id="CHEBI:18420"/>
    </ligand>
</feature>
<evidence type="ECO:0000259" key="8">
    <source>
        <dbReference type="Pfam" id="PF02503"/>
    </source>
</evidence>
<organism evidence="12 13">
    <name type="scientific">Dyella halodurans</name>
    <dbReference type="NCBI Taxonomy" id="1920171"/>
    <lineage>
        <taxon>Bacteria</taxon>
        <taxon>Pseudomonadati</taxon>
        <taxon>Pseudomonadota</taxon>
        <taxon>Gammaproteobacteria</taxon>
        <taxon>Lysobacterales</taxon>
        <taxon>Rhodanobacteraceae</taxon>
        <taxon>Dyella</taxon>
    </lineage>
</organism>
<dbReference type="Gene3D" id="3.30.1840.10">
    <property type="entry name" value="Polyphosphate kinase middle domain"/>
    <property type="match status" value="1"/>
</dbReference>
<sequence>MRRKPATPLPVPDRAAPELYFSRELAALEFNFRVLAQARDARVPLLERLRYLSIVANNLDEFFEVRVAMLKHHHMFGSAAPGPDGLPSGELLTRIRKRVLDLVTEQYVAWQDEVGPALDAEGIHFLTRKRWTTRQRRWLQGYFENEVLPVLSPLGLDPAHPFPRILNKTLNIAVVLKGRDAFGREGHMALVRAPRSLPRIVRLPDEVCDGGDNYVFLAELLQGFVDQMFPGFKVAGSYQFRVTRNSELMVEEAEVDNLARALTEELVGRGYARPVRLEINNDCPKAIVAMLIANFELEETDVYRCDGPVNIIRAGTIYDGLDRPELKFPRFIPQLPAAFDASRCKFEVLRQRDVLLHHPYESFAAVVDLLRQATQDPAVLAIKQTLYRAGVDTPLVDLLVEAARNGKDVTVVIELRARFDEEANIRLATRLQEAGVQVVYGVVGYKTHAKMLLIVRREDEVLRRYVHLSTGNYHQANSRTYTDIGLMTSHPGIGEDLHKVFQQLSGLGPVIELKYLLHSPFTLYRSVLEKIERETVHAEAGRPARIVAKLNALNEAHVIQALYRASQAGVEIDLIVRGACTLRPGLPGISERIRVRSIVGRFLEHSRVYWFANDGAPELYCASADWMERNLRRRIEVAFPILEAALAQRVYDETLANYLADNTEAWLLDGHGRYTRAEPGDEPPHSAQQYLLSQLIPTVK</sequence>
<name>A0ABV9C4M7_9GAMM</name>
<feature type="domain" description="Polyphosphate kinase N-terminal" evidence="9">
    <location>
        <begin position="20"/>
        <end position="125"/>
    </location>
</feature>
<evidence type="ECO:0000259" key="10">
    <source>
        <dbReference type="Pfam" id="PF13090"/>
    </source>
</evidence>
<keyword evidence="6" id="KW-0460">Magnesium</keyword>
<dbReference type="InterPro" id="IPR024953">
    <property type="entry name" value="PP_kinase_middle"/>
</dbReference>
<dbReference type="PANTHER" id="PTHR30218:SF0">
    <property type="entry name" value="POLYPHOSPHATE KINASE"/>
    <property type="match status" value="1"/>
</dbReference>
<dbReference type="SUPFAM" id="SSF140356">
    <property type="entry name" value="PPK N-terminal domain-like"/>
    <property type="match status" value="1"/>
</dbReference>
<evidence type="ECO:0000259" key="9">
    <source>
        <dbReference type="Pfam" id="PF13089"/>
    </source>
</evidence>
<dbReference type="Pfam" id="PF13089">
    <property type="entry name" value="PP_kinase_N"/>
    <property type="match status" value="1"/>
</dbReference>
<dbReference type="NCBIfam" id="NF003917">
    <property type="entry name" value="PRK05443.1-1"/>
    <property type="match status" value="1"/>
</dbReference>
<comment type="cofactor">
    <cofactor evidence="6">
        <name>Mg(2+)</name>
        <dbReference type="ChEBI" id="CHEBI:18420"/>
    </cofactor>
</comment>
<dbReference type="NCBIfam" id="TIGR03705">
    <property type="entry name" value="poly_P_kin"/>
    <property type="match status" value="1"/>
</dbReference>
<dbReference type="PIRSF" id="PIRSF015589">
    <property type="entry name" value="PP_kinase"/>
    <property type="match status" value="1"/>
</dbReference>
<dbReference type="InterPro" id="IPR003414">
    <property type="entry name" value="PP_kinase"/>
</dbReference>
<dbReference type="InterPro" id="IPR036830">
    <property type="entry name" value="PP_kinase_middle_dom_sf"/>
</dbReference>
<evidence type="ECO:0000256" key="2">
    <source>
        <dbReference type="ARBA" id="ARBA00022679"/>
    </source>
</evidence>
<dbReference type="Pfam" id="PF02503">
    <property type="entry name" value="PP_kinase"/>
    <property type="match status" value="1"/>
</dbReference>
<keyword evidence="2 6" id="KW-0808">Transferase</keyword>
<comment type="similarity">
    <text evidence="6 7">Belongs to the polyphosphate kinase 1 (PPK1) family.</text>
</comment>
<feature type="binding site" evidence="6">
    <location>
        <position position="577"/>
    </location>
    <ligand>
        <name>ATP</name>
        <dbReference type="ChEBI" id="CHEBI:30616"/>
    </ligand>
</feature>
<evidence type="ECO:0000313" key="13">
    <source>
        <dbReference type="Proteomes" id="UP001595961"/>
    </source>
</evidence>
<feature type="domain" description="Polyphosphate kinase C-terminal" evidence="11">
    <location>
        <begin position="346"/>
        <end position="506"/>
    </location>
</feature>
<comment type="function">
    <text evidence="6 7">Catalyzes the reversible transfer of the terminal phosphate of ATP to form a long-chain polyphosphate (polyP).</text>
</comment>
<keyword evidence="4 6" id="KW-0418">Kinase</keyword>
<evidence type="ECO:0000256" key="1">
    <source>
        <dbReference type="ARBA" id="ARBA00022553"/>
    </source>
</evidence>
<feature type="binding site" evidence="6">
    <location>
        <position position="58"/>
    </location>
    <ligand>
        <name>ATP</name>
        <dbReference type="ChEBI" id="CHEBI:30616"/>
    </ligand>
</feature>
<dbReference type="SUPFAM" id="SSF143724">
    <property type="entry name" value="PHP14-like"/>
    <property type="match status" value="1"/>
</dbReference>
<dbReference type="Gene3D" id="3.30.870.10">
    <property type="entry name" value="Endonuclease Chain A"/>
    <property type="match status" value="2"/>
</dbReference>
<comment type="caution">
    <text evidence="12">The sequence shown here is derived from an EMBL/GenBank/DDBJ whole genome shotgun (WGS) entry which is preliminary data.</text>
</comment>
<dbReference type="EC" id="2.7.4.1" evidence="6 7"/>
<feature type="binding site" evidence="6">
    <location>
        <position position="481"/>
    </location>
    <ligand>
        <name>ATP</name>
        <dbReference type="ChEBI" id="CHEBI:30616"/>
    </ligand>
</feature>
<gene>
    <name evidence="12" type="primary">ppk1</name>
    <name evidence="6" type="synonym">ppk</name>
    <name evidence="12" type="ORF">ACFO5W_13630</name>
</gene>
<protein>
    <recommendedName>
        <fullName evidence="6 7">Polyphosphate kinase</fullName>
        <ecNumber evidence="6 7">2.7.4.1</ecNumber>
    </recommendedName>
    <alternativeName>
        <fullName evidence="6">ATP-polyphosphate phosphotransferase</fullName>
    </alternativeName>
    <alternativeName>
        <fullName evidence="6">Polyphosphoric acid kinase</fullName>
    </alternativeName>
</protein>
<feature type="binding site" evidence="6">
    <location>
        <position position="388"/>
    </location>
    <ligand>
        <name>Mg(2+)</name>
        <dbReference type="ChEBI" id="CHEBI:18420"/>
    </ligand>
</feature>
<dbReference type="InterPro" id="IPR025200">
    <property type="entry name" value="PPK_C_dom2"/>
</dbReference>
<keyword evidence="6" id="KW-0479">Metal-binding</keyword>
<dbReference type="EMBL" id="JBHSGA010000017">
    <property type="protein sequence ID" value="MFC4527678.1"/>
    <property type="molecule type" value="Genomic_DNA"/>
</dbReference>
<dbReference type="Proteomes" id="UP001595961">
    <property type="component" value="Unassembled WGS sequence"/>
</dbReference>
<keyword evidence="13" id="KW-1185">Reference proteome</keyword>
<feature type="domain" description="Polyphosphate kinase middle" evidence="8">
    <location>
        <begin position="135"/>
        <end position="311"/>
    </location>
</feature>
<dbReference type="NCBIfam" id="NF003918">
    <property type="entry name" value="PRK05443.1-2"/>
    <property type="match status" value="1"/>
</dbReference>
<dbReference type="Pfam" id="PF13090">
    <property type="entry name" value="PP_kinase_C"/>
    <property type="match status" value="1"/>
</dbReference>
<evidence type="ECO:0000256" key="5">
    <source>
        <dbReference type="ARBA" id="ARBA00022840"/>
    </source>
</evidence>
<dbReference type="HAMAP" id="MF_00347">
    <property type="entry name" value="Polyphosphate_kinase"/>
    <property type="match status" value="1"/>
</dbReference>
<dbReference type="Gene3D" id="1.20.58.310">
    <property type="entry name" value="Polyphosphate kinase N-terminal domain"/>
    <property type="match status" value="1"/>
</dbReference>
<evidence type="ECO:0000256" key="3">
    <source>
        <dbReference type="ARBA" id="ARBA00022741"/>
    </source>
</evidence>
<keyword evidence="1 6" id="KW-0597">Phosphoprotein</keyword>
<accession>A0ABV9C4M7</accession>
<feature type="active site" description="Phosphohistidine intermediate" evidence="6">
    <location>
        <position position="448"/>
    </location>
</feature>